<protein>
    <submittedName>
        <fullName evidence="4">C-terminal domain small phosphatase isoform X2</fullName>
    </submittedName>
</protein>
<dbReference type="InterPro" id="IPR019557">
    <property type="entry name" value="AminoTfrase-like_pln_mobile"/>
</dbReference>
<dbReference type="PROSITE" id="PS50969">
    <property type="entry name" value="FCP1"/>
    <property type="match status" value="1"/>
</dbReference>
<dbReference type="SMART" id="SM00577">
    <property type="entry name" value="CPDc"/>
    <property type="match status" value="1"/>
</dbReference>
<proteinExistence type="predicted"/>
<feature type="transmembrane region" description="Helical" evidence="2">
    <location>
        <begin position="12"/>
        <end position="33"/>
    </location>
</feature>
<dbReference type="InterPro" id="IPR036412">
    <property type="entry name" value="HAD-like_sf"/>
</dbReference>
<evidence type="ECO:0000313" key="5">
    <source>
        <dbReference type="Proteomes" id="UP000593562"/>
    </source>
</evidence>
<evidence type="ECO:0000256" key="1">
    <source>
        <dbReference type="SAM" id="MobiDB-lite"/>
    </source>
</evidence>
<evidence type="ECO:0000259" key="3">
    <source>
        <dbReference type="PROSITE" id="PS50969"/>
    </source>
</evidence>
<sequence length="858" mass="96909">MNPESILIKERSGTILITCYLFVTGTGACLLIYGNPHPTGSLAIKMALATKLVHTTKEHLNSLSRWTLDERVESLVDRTCFSTFRGAKFPMTCHLPLLNSLLRLYDVDMHFFDFGNFKLLFSLEDILMITGLPIDGKPVTGEDKDPQAVCEAYLGMSDGAFIGKNKTIAIQWLKTRFEVVPADADDHQLLIHARAYILYTIGVSIFAEPTPSYVPAYYLPLLNDIQEINSYAWGAALYAHLHVHLKKCKTREQVNISGFVTPLIYFAVERIPKALRFLMTGAVNGGTDEDLNSWLPMQAPLFVGWSYTLHEAIARKKNKIRFENYNEDIFPKLSEDDIIWQPYLRLNREAVPGWFQSQLKMTLTSTTTLCFEKAAVHRPQLVPGQYGLPEDGFNDLKIGRFNLKVKERKGVRDYVWESHGKYVTYNADWDARAENLISIDPPLLLQHLFPVTTPPEQPTRAQPDTAFNNQPIMEENANDLTMPSPSDNNNNMDYVSESHGRYATYNADWDARAEAETEQHTSTQPDTGISLDGARAKMLFVEVGGDGVGGEDNLGKVPQWGRFTGRRLRKEIQKRPTYPSSPPRQKKGKKMIMDSMAQVEGPAEIASEDPSQVSQLGGEENLLPPVYHFPESASSKKKLLVLDVNGILADIVSHSSKKNYIKIVGQKMVFMRPSCAEFLKFCFATFEIGVWSSRKWHNLSSVIDALFDKKSKGKLLFIFDQTHCTDNGLKTLKNEDKPLFLKEIKVVWNAFEEYNATNTLLVDDSPYKALKNPAHTSIFPKSYNHMDANDFSLGDNGDLRMYLKDLANAPNVQDYVRQHPFGQPAITRADKNWNFYSHKILADSTYGQKNEKDAIGQA</sequence>
<comment type="caution">
    <text evidence="4">The sequence shown here is derived from an EMBL/GenBank/DDBJ whole genome shotgun (WGS) entry which is preliminary data.</text>
</comment>
<dbReference type="Proteomes" id="UP000593562">
    <property type="component" value="Unassembled WGS sequence"/>
</dbReference>
<dbReference type="InterPro" id="IPR044824">
    <property type="entry name" value="MAIN-like"/>
</dbReference>
<dbReference type="OrthoDB" id="1750608at2759"/>
<evidence type="ECO:0000313" key="4">
    <source>
        <dbReference type="EMBL" id="KAF5737107.1"/>
    </source>
</evidence>
<dbReference type="PANTHER" id="PTHR46033:SF17">
    <property type="entry name" value="AMINOTRANSFERASE-LIKE PLANT MOBILE DOMAIN-CONTAINING PROTEIN"/>
    <property type="match status" value="1"/>
</dbReference>
<dbReference type="PANTHER" id="PTHR46033">
    <property type="entry name" value="PROTEIN MAIN-LIKE 2"/>
    <property type="match status" value="1"/>
</dbReference>
<dbReference type="Gene3D" id="3.40.50.1000">
    <property type="entry name" value="HAD superfamily/HAD-like"/>
    <property type="match status" value="1"/>
</dbReference>
<feature type="region of interest" description="Disordered" evidence="1">
    <location>
        <begin position="567"/>
        <end position="591"/>
    </location>
</feature>
<dbReference type="EMBL" id="JAAARO010000014">
    <property type="protein sequence ID" value="KAF5737107.1"/>
    <property type="molecule type" value="Genomic_DNA"/>
</dbReference>
<dbReference type="InterPro" id="IPR004274">
    <property type="entry name" value="FCP1_dom"/>
</dbReference>
<evidence type="ECO:0000256" key="2">
    <source>
        <dbReference type="SAM" id="Phobius"/>
    </source>
</evidence>
<dbReference type="Pfam" id="PF03031">
    <property type="entry name" value="NIF"/>
    <property type="match status" value="1"/>
</dbReference>
<keyword evidence="2" id="KW-0812">Transmembrane</keyword>
<dbReference type="Pfam" id="PF10536">
    <property type="entry name" value="PMD"/>
    <property type="match status" value="1"/>
</dbReference>
<dbReference type="SUPFAM" id="SSF56784">
    <property type="entry name" value="HAD-like"/>
    <property type="match status" value="1"/>
</dbReference>
<feature type="domain" description="FCP1 homology" evidence="3">
    <location>
        <begin position="633"/>
        <end position="806"/>
    </location>
</feature>
<keyword evidence="5" id="KW-1185">Reference proteome</keyword>
<name>A0A7J7CSM2_TRIWF</name>
<gene>
    <name evidence="4" type="ORF">HS088_TW14G01264</name>
</gene>
<dbReference type="InParanoid" id="A0A7J7CSM2"/>
<keyword evidence="2" id="KW-0472">Membrane</keyword>
<dbReference type="AlphaFoldDB" id="A0A7J7CSM2"/>
<organism evidence="4 5">
    <name type="scientific">Tripterygium wilfordii</name>
    <name type="common">Thunder God vine</name>
    <dbReference type="NCBI Taxonomy" id="458696"/>
    <lineage>
        <taxon>Eukaryota</taxon>
        <taxon>Viridiplantae</taxon>
        <taxon>Streptophyta</taxon>
        <taxon>Embryophyta</taxon>
        <taxon>Tracheophyta</taxon>
        <taxon>Spermatophyta</taxon>
        <taxon>Magnoliopsida</taxon>
        <taxon>eudicotyledons</taxon>
        <taxon>Gunneridae</taxon>
        <taxon>Pentapetalae</taxon>
        <taxon>rosids</taxon>
        <taxon>fabids</taxon>
        <taxon>Celastrales</taxon>
        <taxon>Celastraceae</taxon>
        <taxon>Tripterygium</taxon>
    </lineage>
</organism>
<dbReference type="GO" id="GO:0010073">
    <property type="term" value="P:meristem maintenance"/>
    <property type="evidence" value="ECO:0007669"/>
    <property type="project" value="InterPro"/>
</dbReference>
<keyword evidence="2" id="KW-1133">Transmembrane helix</keyword>
<accession>A0A7J7CSM2</accession>
<reference evidence="4 5" key="1">
    <citation type="journal article" date="2020" name="Nat. Commun.">
        <title>Genome of Tripterygium wilfordii and identification of cytochrome P450 involved in triptolide biosynthesis.</title>
        <authorList>
            <person name="Tu L."/>
            <person name="Su P."/>
            <person name="Zhang Z."/>
            <person name="Gao L."/>
            <person name="Wang J."/>
            <person name="Hu T."/>
            <person name="Zhou J."/>
            <person name="Zhang Y."/>
            <person name="Zhao Y."/>
            <person name="Liu Y."/>
            <person name="Song Y."/>
            <person name="Tong Y."/>
            <person name="Lu Y."/>
            <person name="Yang J."/>
            <person name="Xu C."/>
            <person name="Jia M."/>
            <person name="Peters R.J."/>
            <person name="Huang L."/>
            <person name="Gao W."/>
        </authorList>
    </citation>
    <scope>NUCLEOTIDE SEQUENCE [LARGE SCALE GENOMIC DNA]</scope>
    <source>
        <strain evidence="5">cv. XIE 37</strain>
        <tissue evidence="4">Leaf</tissue>
    </source>
</reference>
<dbReference type="InterPro" id="IPR023214">
    <property type="entry name" value="HAD_sf"/>
</dbReference>